<evidence type="ECO:0000259" key="8">
    <source>
        <dbReference type="Pfam" id="PF02875"/>
    </source>
</evidence>
<evidence type="ECO:0000256" key="4">
    <source>
        <dbReference type="ARBA" id="ARBA00022598"/>
    </source>
</evidence>
<evidence type="ECO:0000256" key="2">
    <source>
        <dbReference type="ARBA" id="ARBA00004752"/>
    </source>
</evidence>
<evidence type="ECO:0000259" key="9">
    <source>
        <dbReference type="Pfam" id="PF08245"/>
    </source>
</evidence>
<dbReference type="EC" id="6.3.2.9" evidence="7"/>
<keyword evidence="3" id="KW-0963">Cytoplasm</keyword>
<sequence length="455" mass="49807">MIREEYLPAFAGKKITVMGLGLLGRGIGDIQFLAECGAELIVTDLKTEEQLAESVAKIADFTNITLRLGEHRLEDFEGRDMIVKAAGVPLDSPFITRAREQGIRIAMSAELFAEISGIPVIAVTGTRGKSTVTNLIHHVLTHATEGVVLLGGNVRGISNLQLLKDVADDSVIVMELDSWQLQGFGESKRSPNIAVFTTFLDDHLNYYNNDRDAYFNDKANIFRYQNGGDTLVTTPSVLKLAQEHAKKHGYQLDQEVVLADASTLPDDVMVPLLGEHNQMNAALAYEALRAMGLEHEEIATYIASFPGVEGRLQRLGTTKEKVLVYNDNNATTPDATVAALKALGDESRRDLVLILGGADKKLDTKELFATIDTYVKAAVWLPGTGTDAYTSYRDTSKNVKHILTKNLEEAVAEARGAAEAGDIIVLSPAFASFGLFQNEYERNDQFVKLIEPHLQ</sequence>
<dbReference type="PANTHER" id="PTHR43692">
    <property type="entry name" value="UDP-N-ACETYLMURAMOYLALANINE--D-GLUTAMATE LIGASE"/>
    <property type="match status" value="1"/>
</dbReference>
<evidence type="ECO:0000256" key="1">
    <source>
        <dbReference type="ARBA" id="ARBA00004496"/>
    </source>
</evidence>
<dbReference type="SUPFAM" id="SSF53623">
    <property type="entry name" value="MurD-like peptide ligases, catalytic domain"/>
    <property type="match status" value="1"/>
</dbReference>
<gene>
    <name evidence="10" type="ORF">A3C87_02385</name>
</gene>
<feature type="domain" description="Mur ligase C-terminal" evidence="8">
    <location>
        <begin position="310"/>
        <end position="429"/>
    </location>
</feature>
<dbReference type="NCBIfam" id="TIGR01087">
    <property type="entry name" value="murD"/>
    <property type="match status" value="1"/>
</dbReference>
<feature type="domain" description="Mur ligase central" evidence="9">
    <location>
        <begin position="123"/>
        <end position="285"/>
    </location>
</feature>
<comment type="subcellular location">
    <subcellularLocation>
        <location evidence="1 7">Cytoplasm</location>
    </subcellularLocation>
</comment>
<reference evidence="10 11" key="1">
    <citation type="journal article" date="2016" name="Nat. Commun.">
        <title>Thousands of microbial genomes shed light on interconnected biogeochemical processes in an aquifer system.</title>
        <authorList>
            <person name="Anantharaman K."/>
            <person name="Brown C.T."/>
            <person name="Hug L.A."/>
            <person name="Sharon I."/>
            <person name="Castelle C.J."/>
            <person name="Probst A.J."/>
            <person name="Thomas B.C."/>
            <person name="Singh A."/>
            <person name="Wilkins M.J."/>
            <person name="Karaoz U."/>
            <person name="Brodie E.L."/>
            <person name="Williams K.H."/>
            <person name="Hubbard S.S."/>
            <person name="Banfield J.F."/>
        </authorList>
    </citation>
    <scope>NUCLEOTIDE SEQUENCE [LARGE SCALE GENOMIC DNA]</scope>
</reference>
<dbReference type="Gene3D" id="3.40.50.720">
    <property type="entry name" value="NAD(P)-binding Rossmann-like Domain"/>
    <property type="match status" value="1"/>
</dbReference>
<name>A0A1F6DLV7_9BACT</name>
<protein>
    <recommendedName>
        <fullName evidence="7">UDP-N-acetylmuramoylalanine--D-glutamate ligase</fullName>
        <ecNumber evidence="7">6.3.2.9</ecNumber>
    </recommendedName>
</protein>
<evidence type="ECO:0000256" key="7">
    <source>
        <dbReference type="RuleBase" id="RU003664"/>
    </source>
</evidence>
<evidence type="ECO:0000256" key="3">
    <source>
        <dbReference type="ARBA" id="ARBA00022490"/>
    </source>
</evidence>
<keyword evidence="5" id="KW-0547">Nucleotide-binding</keyword>
<dbReference type="GO" id="GO:0008764">
    <property type="term" value="F:UDP-N-acetylmuramoylalanine-D-glutamate ligase activity"/>
    <property type="evidence" value="ECO:0007669"/>
    <property type="project" value="UniProtKB-EC"/>
</dbReference>
<dbReference type="EMBL" id="MFLE01000004">
    <property type="protein sequence ID" value="OGG62431.1"/>
    <property type="molecule type" value="Genomic_DNA"/>
</dbReference>
<evidence type="ECO:0000256" key="6">
    <source>
        <dbReference type="ARBA" id="ARBA00022840"/>
    </source>
</evidence>
<keyword evidence="6" id="KW-0067">ATP-binding</keyword>
<accession>A0A1F6DLV7</accession>
<dbReference type="Pfam" id="PF21799">
    <property type="entry name" value="MurD-like_N"/>
    <property type="match status" value="1"/>
</dbReference>
<dbReference type="InterPro" id="IPR013221">
    <property type="entry name" value="Mur_ligase_cen"/>
</dbReference>
<keyword evidence="7" id="KW-0961">Cell wall biogenesis/degradation</keyword>
<comment type="pathway">
    <text evidence="2 7">Cell wall biogenesis; peptidoglycan biosynthesis.</text>
</comment>
<dbReference type="InterPro" id="IPR004101">
    <property type="entry name" value="Mur_ligase_C"/>
</dbReference>
<dbReference type="GO" id="GO:0005737">
    <property type="term" value="C:cytoplasm"/>
    <property type="evidence" value="ECO:0007669"/>
    <property type="project" value="UniProtKB-SubCell"/>
</dbReference>
<comment type="caution">
    <text evidence="10">The sequence shown here is derived from an EMBL/GenBank/DDBJ whole genome shotgun (WGS) entry which is preliminary data.</text>
</comment>
<dbReference type="PANTHER" id="PTHR43692:SF1">
    <property type="entry name" value="UDP-N-ACETYLMURAMOYLALANINE--D-GLUTAMATE LIGASE"/>
    <property type="match status" value="1"/>
</dbReference>
<dbReference type="UniPathway" id="UPA00219"/>
<comment type="catalytic activity">
    <reaction evidence="7">
        <text>UDP-N-acetyl-alpha-D-muramoyl-L-alanine + D-glutamate + ATP = UDP-N-acetyl-alpha-D-muramoyl-L-alanyl-D-glutamate + ADP + phosphate + H(+)</text>
        <dbReference type="Rhea" id="RHEA:16429"/>
        <dbReference type="ChEBI" id="CHEBI:15378"/>
        <dbReference type="ChEBI" id="CHEBI:29986"/>
        <dbReference type="ChEBI" id="CHEBI:30616"/>
        <dbReference type="ChEBI" id="CHEBI:43474"/>
        <dbReference type="ChEBI" id="CHEBI:83898"/>
        <dbReference type="ChEBI" id="CHEBI:83900"/>
        <dbReference type="ChEBI" id="CHEBI:456216"/>
        <dbReference type="EC" id="6.3.2.9"/>
    </reaction>
</comment>
<organism evidence="10 11">
    <name type="scientific">Candidatus Kaiserbacteria bacterium RIFCSPHIGHO2_02_FULL_49_34</name>
    <dbReference type="NCBI Taxonomy" id="1798491"/>
    <lineage>
        <taxon>Bacteria</taxon>
        <taxon>Candidatus Kaiseribacteriota</taxon>
    </lineage>
</organism>
<proteinExistence type="predicted"/>
<dbReference type="InterPro" id="IPR036615">
    <property type="entry name" value="Mur_ligase_C_dom_sf"/>
</dbReference>
<evidence type="ECO:0000256" key="5">
    <source>
        <dbReference type="ARBA" id="ARBA00022741"/>
    </source>
</evidence>
<dbReference type="Pfam" id="PF02875">
    <property type="entry name" value="Mur_ligase_C"/>
    <property type="match status" value="1"/>
</dbReference>
<dbReference type="GO" id="GO:0008360">
    <property type="term" value="P:regulation of cell shape"/>
    <property type="evidence" value="ECO:0007669"/>
    <property type="project" value="UniProtKB-KW"/>
</dbReference>
<dbReference type="Gene3D" id="3.90.190.20">
    <property type="entry name" value="Mur ligase, C-terminal domain"/>
    <property type="match status" value="1"/>
</dbReference>
<dbReference type="Gene3D" id="3.40.1190.10">
    <property type="entry name" value="Mur-like, catalytic domain"/>
    <property type="match status" value="1"/>
</dbReference>
<dbReference type="GO" id="GO:0005524">
    <property type="term" value="F:ATP binding"/>
    <property type="evidence" value="ECO:0007669"/>
    <property type="project" value="UniProtKB-KW"/>
</dbReference>
<dbReference type="AlphaFoldDB" id="A0A1F6DLV7"/>
<keyword evidence="4 10" id="KW-0436">Ligase</keyword>
<dbReference type="GO" id="GO:0009252">
    <property type="term" value="P:peptidoglycan biosynthetic process"/>
    <property type="evidence" value="ECO:0007669"/>
    <property type="project" value="UniProtKB-UniPathway"/>
</dbReference>
<keyword evidence="7" id="KW-0573">Peptidoglycan synthesis</keyword>
<keyword evidence="7" id="KW-0133">Cell shape</keyword>
<evidence type="ECO:0000313" key="10">
    <source>
        <dbReference type="EMBL" id="OGG62431.1"/>
    </source>
</evidence>
<comment type="function">
    <text evidence="7">Cell wall formation. Catalyzes the addition of glutamate to the nucleotide precursor UDP-N-acetylmuramoyl-L-alanine (UMA).</text>
</comment>
<keyword evidence="7" id="KW-0132">Cell division</keyword>
<dbReference type="InterPro" id="IPR005762">
    <property type="entry name" value="MurD"/>
</dbReference>
<dbReference type="Pfam" id="PF08245">
    <property type="entry name" value="Mur_ligase_M"/>
    <property type="match status" value="1"/>
</dbReference>
<evidence type="ECO:0000313" key="11">
    <source>
        <dbReference type="Proteomes" id="UP000176511"/>
    </source>
</evidence>
<dbReference type="GO" id="GO:0051301">
    <property type="term" value="P:cell division"/>
    <property type="evidence" value="ECO:0007669"/>
    <property type="project" value="UniProtKB-KW"/>
</dbReference>
<dbReference type="GO" id="GO:0071555">
    <property type="term" value="P:cell wall organization"/>
    <property type="evidence" value="ECO:0007669"/>
    <property type="project" value="UniProtKB-KW"/>
</dbReference>
<keyword evidence="7" id="KW-0131">Cell cycle</keyword>
<dbReference type="InterPro" id="IPR036565">
    <property type="entry name" value="Mur-like_cat_sf"/>
</dbReference>
<dbReference type="SUPFAM" id="SSF51984">
    <property type="entry name" value="MurCD N-terminal domain"/>
    <property type="match status" value="1"/>
</dbReference>
<dbReference type="SUPFAM" id="SSF53244">
    <property type="entry name" value="MurD-like peptide ligases, peptide-binding domain"/>
    <property type="match status" value="1"/>
</dbReference>
<dbReference type="Proteomes" id="UP000176511">
    <property type="component" value="Unassembled WGS sequence"/>
</dbReference>
<dbReference type="STRING" id="1798491.A3C87_02385"/>